<feature type="non-terminal residue" evidence="1">
    <location>
        <position position="1"/>
    </location>
</feature>
<sequence length="122" mass="13709">SGPVGPIKVYSLGECNPPINNIDLAMELKTEEDKSKNVKVKFDLPQDYEEGLKVFCISAAKPKIEDANRIPAGEYEVEVYQDTWKNVDLPQILYGRFLVKITLSLDEEDLVCIMAEGEAFEP</sequence>
<dbReference type="OrthoDB" id="6676187at2759"/>
<organism evidence="1 2">
    <name type="scientific">Asbolus verrucosus</name>
    <name type="common">Desert ironclad beetle</name>
    <dbReference type="NCBI Taxonomy" id="1661398"/>
    <lineage>
        <taxon>Eukaryota</taxon>
        <taxon>Metazoa</taxon>
        <taxon>Ecdysozoa</taxon>
        <taxon>Arthropoda</taxon>
        <taxon>Hexapoda</taxon>
        <taxon>Insecta</taxon>
        <taxon>Pterygota</taxon>
        <taxon>Neoptera</taxon>
        <taxon>Endopterygota</taxon>
        <taxon>Coleoptera</taxon>
        <taxon>Polyphaga</taxon>
        <taxon>Cucujiformia</taxon>
        <taxon>Tenebrionidae</taxon>
        <taxon>Pimeliinae</taxon>
        <taxon>Asbolus</taxon>
    </lineage>
</organism>
<gene>
    <name evidence="1" type="ORF">BDFB_013201</name>
</gene>
<accession>A0A482W748</accession>
<evidence type="ECO:0000313" key="1">
    <source>
        <dbReference type="EMBL" id="RZC40609.1"/>
    </source>
</evidence>
<evidence type="ECO:0000313" key="2">
    <source>
        <dbReference type="Proteomes" id="UP000292052"/>
    </source>
</evidence>
<dbReference type="Proteomes" id="UP000292052">
    <property type="component" value="Unassembled WGS sequence"/>
</dbReference>
<dbReference type="AlphaFoldDB" id="A0A482W748"/>
<dbReference type="EMBL" id="QDEB01024627">
    <property type="protein sequence ID" value="RZC40609.1"/>
    <property type="molecule type" value="Genomic_DNA"/>
</dbReference>
<protein>
    <submittedName>
        <fullName evidence="1">Uncharacterized protein</fullName>
    </submittedName>
</protein>
<reference evidence="1 2" key="1">
    <citation type="submission" date="2017-03" db="EMBL/GenBank/DDBJ databases">
        <title>Genome of the blue death feigning beetle - Asbolus verrucosus.</title>
        <authorList>
            <person name="Rider S.D."/>
        </authorList>
    </citation>
    <scope>NUCLEOTIDE SEQUENCE [LARGE SCALE GENOMIC DNA]</scope>
    <source>
        <strain evidence="1">Butters</strain>
        <tissue evidence="1">Head and leg muscle</tissue>
    </source>
</reference>
<comment type="caution">
    <text evidence="1">The sequence shown here is derived from an EMBL/GenBank/DDBJ whole genome shotgun (WGS) entry which is preliminary data.</text>
</comment>
<keyword evidence="2" id="KW-1185">Reference proteome</keyword>
<name>A0A482W748_ASBVE</name>
<proteinExistence type="predicted"/>